<evidence type="ECO:0000259" key="2">
    <source>
        <dbReference type="SMART" id="SM00939"/>
    </source>
</evidence>
<protein>
    <recommendedName>
        <fullName evidence="2">Xaa-Pro dipeptidyl-peptidase C-terminal domain-containing protein</fullName>
    </recommendedName>
</protein>
<name>A0A839XP67_9PSEU</name>
<dbReference type="Pfam" id="PF02129">
    <property type="entry name" value="Peptidase_S15"/>
    <property type="match status" value="1"/>
</dbReference>
<feature type="domain" description="Xaa-Pro dipeptidyl-peptidase C-terminal" evidence="2">
    <location>
        <begin position="305"/>
        <end position="542"/>
    </location>
</feature>
<dbReference type="GO" id="GO:0008239">
    <property type="term" value="F:dipeptidyl-peptidase activity"/>
    <property type="evidence" value="ECO:0007669"/>
    <property type="project" value="InterPro"/>
</dbReference>
<dbReference type="SUPFAM" id="SSF53474">
    <property type="entry name" value="alpha/beta-Hydrolases"/>
    <property type="match status" value="1"/>
</dbReference>
<dbReference type="RefSeq" id="WP_183784310.1">
    <property type="nucleotide sequence ID" value="NZ_JACIBS010000001.1"/>
</dbReference>
<dbReference type="SUPFAM" id="SSF49785">
    <property type="entry name" value="Galactose-binding domain-like"/>
    <property type="match status" value="1"/>
</dbReference>
<dbReference type="EMBL" id="JACIBS010000001">
    <property type="protein sequence ID" value="MBB3664541.1"/>
    <property type="molecule type" value="Genomic_DNA"/>
</dbReference>
<gene>
    <name evidence="3" type="ORF">FB384_003445</name>
</gene>
<dbReference type="Gene3D" id="3.40.50.1820">
    <property type="entry name" value="alpha/beta hydrolase"/>
    <property type="match status" value="1"/>
</dbReference>
<dbReference type="Gene3D" id="1.10.3020.20">
    <property type="match status" value="1"/>
</dbReference>
<evidence type="ECO:0000313" key="4">
    <source>
        <dbReference type="Proteomes" id="UP000564573"/>
    </source>
</evidence>
<dbReference type="Gene3D" id="2.60.120.260">
    <property type="entry name" value="Galactose-binding domain-like"/>
    <property type="match status" value="1"/>
</dbReference>
<dbReference type="SMART" id="SM00939">
    <property type="entry name" value="PepX_C"/>
    <property type="match status" value="1"/>
</dbReference>
<dbReference type="PANTHER" id="PTHR43056:SF10">
    <property type="entry name" value="COCE_NOND FAMILY, PUTATIVE (AFU_ORTHOLOGUE AFUA_7G00600)-RELATED"/>
    <property type="match status" value="1"/>
</dbReference>
<dbReference type="AlphaFoldDB" id="A0A839XP67"/>
<dbReference type="Pfam" id="PF08530">
    <property type="entry name" value="PepX_C"/>
    <property type="match status" value="1"/>
</dbReference>
<dbReference type="Proteomes" id="UP000564573">
    <property type="component" value="Unassembled WGS sequence"/>
</dbReference>
<organism evidence="3 4">
    <name type="scientific">Prauserella sediminis</name>
    <dbReference type="NCBI Taxonomy" id="577680"/>
    <lineage>
        <taxon>Bacteria</taxon>
        <taxon>Bacillati</taxon>
        <taxon>Actinomycetota</taxon>
        <taxon>Actinomycetes</taxon>
        <taxon>Pseudonocardiales</taxon>
        <taxon>Pseudonocardiaceae</taxon>
        <taxon>Prauserella</taxon>
        <taxon>Prauserella salsuginis group</taxon>
    </lineage>
</organism>
<evidence type="ECO:0000313" key="3">
    <source>
        <dbReference type="EMBL" id="MBB3664541.1"/>
    </source>
</evidence>
<dbReference type="InterPro" id="IPR050585">
    <property type="entry name" value="Xaa-Pro_dipeptidyl-ppase/CocE"/>
</dbReference>
<dbReference type="NCBIfam" id="TIGR00976">
    <property type="entry name" value="CocE_NonD"/>
    <property type="match status" value="2"/>
</dbReference>
<reference evidence="3 4" key="1">
    <citation type="submission" date="2020-08" db="EMBL/GenBank/DDBJ databases">
        <title>Sequencing the genomes of 1000 actinobacteria strains.</title>
        <authorList>
            <person name="Klenk H.-P."/>
        </authorList>
    </citation>
    <scope>NUCLEOTIDE SEQUENCE [LARGE SCALE GENOMIC DNA]</scope>
    <source>
        <strain evidence="3 4">DSM 45267</strain>
    </source>
</reference>
<dbReference type="InterPro" id="IPR029058">
    <property type="entry name" value="AB_hydrolase_fold"/>
</dbReference>
<comment type="caution">
    <text evidence="3">The sequence shown here is derived from an EMBL/GenBank/DDBJ whole genome shotgun (WGS) entry which is preliminary data.</text>
</comment>
<dbReference type="InterPro" id="IPR013736">
    <property type="entry name" value="Xaa-Pro_dipept_C"/>
</dbReference>
<keyword evidence="4" id="KW-1185">Reference proteome</keyword>
<evidence type="ECO:0000256" key="1">
    <source>
        <dbReference type="ARBA" id="ARBA00022801"/>
    </source>
</evidence>
<proteinExistence type="predicted"/>
<dbReference type="InterPro" id="IPR005674">
    <property type="entry name" value="CocE/Ser_esterase"/>
</dbReference>
<sequence length="550" mass="61371">MNAEPSLYVFTRGIPPEEAGWPGAEPSSSMENGMRIERNISVPMRDGLRLLVDRYAPADSDRPTPVLIAWSPYGKHGALEWRSWPGHDIDLDRLSPCTAFETPDPAYWTAHGYTVILADARGAWGSEGDVEMFGPGEAAACYDLIEWAGVQPWSTGKVGMSGVSWYSVIQWNVAALRPPHLAAINPFEGFHDPYYEVATHGGIPETQFLPLLGPLIAKTHGQVEDVATNAMNHPFYDDYWKSKVADLEKIDVPAYVVASWSDHGLHTRGTLDGFRRISSPHKWLEVHGRKKWAYYYSEDSLARQLAFFDHMLKGNATEVAQWPTVRLEIRDRAYTGEVRAESEWPLERVEYTPLYLDADNGGLLSDVPAASSRLEYEALEGRAVFDHRFEQDTELVGGMALRLWVEADGATDMDLFVGVEKLDTDGNEVNFPFFSTFDDGHVALGWLRVSRRELDEAVSTPERPVLRHQRDLPLSPGEVVPVDIEIWPSGTLFHAGETLRLVVQGHDLNAYDDGLFAQRHAALVNTGRHVLHTGGDRASRLLIPRVPPAA</sequence>
<dbReference type="InterPro" id="IPR008979">
    <property type="entry name" value="Galactose-bd-like_sf"/>
</dbReference>
<accession>A0A839XP67</accession>
<keyword evidence="1" id="KW-0378">Hydrolase</keyword>
<dbReference type="InterPro" id="IPR000383">
    <property type="entry name" value="Xaa-Pro-like_dom"/>
</dbReference>
<dbReference type="PANTHER" id="PTHR43056">
    <property type="entry name" value="PEPTIDASE S9 PROLYL OLIGOPEPTIDASE"/>
    <property type="match status" value="1"/>
</dbReference>